<dbReference type="GO" id="GO:0004364">
    <property type="term" value="F:glutathione transferase activity"/>
    <property type="evidence" value="ECO:0007669"/>
    <property type="project" value="TreeGrafter"/>
</dbReference>
<dbReference type="GO" id="GO:0018845">
    <property type="term" value="F:2-hydroxychromene-2-carboxylate isomerase activity"/>
    <property type="evidence" value="ECO:0007669"/>
    <property type="project" value="UniProtKB-UniRule"/>
</dbReference>
<protein>
    <recommendedName>
        <fullName evidence="1">2-hydroxychromene-2-carboxylate isomerase</fullName>
        <ecNumber evidence="1">5.99.1.4</ecNumber>
    </recommendedName>
</protein>
<dbReference type="EMBL" id="PHFW01000002">
    <property type="protein sequence ID" value="PQM29100.1"/>
    <property type="molecule type" value="Genomic_DNA"/>
</dbReference>
<evidence type="ECO:0000256" key="2">
    <source>
        <dbReference type="PIRSR" id="PIRSR006386-1"/>
    </source>
</evidence>
<dbReference type="Proteomes" id="UP000238954">
    <property type="component" value="Chromosome"/>
</dbReference>
<keyword evidence="5" id="KW-1185">Reference proteome</keyword>
<dbReference type="InterPro" id="IPR036249">
    <property type="entry name" value="Thioredoxin-like_sf"/>
</dbReference>
<dbReference type="GO" id="GO:0004602">
    <property type="term" value="F:glutathione peroxidase activity"/>
    <property type="evidence" value="ECO:0007669"/>
    <property type="project" value="TreeGrafter"/>
</dbReference>
<dbReference type="PIRSF" id="PIRSF006386">
    <property type="entry name" value="HCCAis_GSTk"/>
    <property type="match status" value="1"/>
</dbReference>
<dbReference type="AlphaFoldDB" id="A0A2S8B9U9"/>
<dbReference type="OrthoDB" id="5244108at2"/>
<gene>
    <name evidence="4" type="ORF">CVO77_11985</name>
</gene>
<dbReference type="InterPro" id="IPR044087">
    <property type="entry name" value="NahD-like"/>
</dbReference>
<dbReference type="GO" id="GO:1901170">
    <property type="term" value="P:naphthalene catabolic process"/>
    <property type="evidence" value="ECO:0007669"/>
    <property type="project" value="InterPro"/>
</dbReference>
<dbReference type="CDD" id="cd03022">
    <property type="entry name" value="DsbA_HCCA_Iso"/>
    <property type="match status" value="1"/>
</dbReference>
<dbReference type="Pfam" id="PF01323">
    <property type="entry name" value="DSBA"/>
    <property type="match status" value="1"/>
</dbReference>
<evidence type="ECO:0000259" key="3">
    <source>
        <dbReference type="Pfam" id="PF01323"/>
    </source>
</evidence>
<keyword evidence="1 4" id="KW-0413">Isomerase</keyword>
<dbReference type="Gene3D" id="3.40.30.10">
    <property type="entry name" value="Glutaredoxin"/>
    <property type="match status" value="1"/>
</dbReference>
<evidence type="ECO:0000313" key="5">
    <source>
        <dbReference type="Proteomes" id="UP000238954"/>
    </source>
</evidence>
<sequence length="214" mass="22882">MVSIGTEGPGTAACAGAIDVYFDFVSPYGWIAAERIGDVATRFARPLRWHPILLKVTVLDTMGLPPPLETPLKGPYLHHDIARSLRYHGLCLAEAARFGFSSLAAARAVLWARGAAPDHLHALILALYRAHWSDGRDISRGDTVLDIVTDVGLPRAAAAAALQSDVVKQALADENAAAIGAGIFGSPTFVVDGETFWGADRLPMVEMWIARGGW</sequence>
<dbReference type="InterPro" id="IPR001853">
    <property type="entry name" value="DSBA-like_thioredoxin_dom"/>
</dbReference>
<dbReference type="InterPro" id="IPR014440">
    <property type="entry name" value="HCCAis_GSTk"/>
</dbReference>
<dbReference type="SUPFAM" id="SSF52833">
    <property type="entry name" value="Thioredoxin-like"/>
    <property type="match status" value="1"/>
</dbReference>
<comment type="catalytic activity">
    <reaction evidence="1">
        <text>2-hydroxychromene-2-carboxylate = (3E)-4-(2-hydroxyphenyl)-2-oxobut-3-enoate</text>
        <dbReference type="Rhea" id="RHEA:27401"/>
        <dbReference type="ChEBI" id="CHEBI:59350"/>
        <dbReference type="ChEBI" id="CHEBI:59353"/>
        <dbReference type="EC" id="5.99.1.4"/>
    </reaction>
</comment>
<dbReference type="RefSeq" id="WP_105999260.1">
    <property type="nucleotide sequence ID" value="NZ_CM009578.1"/>
</dbReference>
<organism evidence="4 5">
    <name type="scientific">Sphingopyxis lindanitolerans</name>
    <dbReference type="NCBI Taxonomy" id="2054227"/>
    <lineage>
        <taxon>Bacteria</taxon>
        <taxon>Pseudomonadati</taxon>
        <taxon>Pseudomonadota</taxon>
        <taxon>Alphaproteobacteria</taxon>
        <taxon>Sphingomonadales</taxon>
        <taxon>Sphingomonadaceae</taxon>
        <taxon>Sphingopyxis</taxon>
    </lineage>
</organism>
<dbReference type="GO" id="GO:0006749">
    <property type="term" value="P:glutathione metabolic process"/>
    <property type="evidence" value="ECO:0007669"/>
    <property type="project" value="TreeGrafter"/>
</dbReference>
<dbReference type="PANTHER" id="PTHR42943">
    <property type="entry name" value="GLUTATHIONE S-TRANSFERASE KAPPA"/>
    <property type="match status" value="1"/>
</dbReference>
<dbReference type="PANTHER" id="PTHR42943:SF2">
    <property type="entry name" value="GLUTATHIONE S-TRANSFERASE KAPPA 1"/>
    <property type="match status" value="1"/>
</dbReference>
<comment type="caution">
    <text evidence="4">The sequence shown here is derived from an EMBL/GenBank/DDBJ whole genome shotgun (WGS) entry which is preliminary data.</text>
</comment>
<feature type="active site" description="Nucleophile" evidence="2">
    <location>
        <position position="26"/>
    </location>
</feature>
<dbReference type="EC" id="5.99.1.4" evidence="1"/>
<evidence type="ECO:0000256" key="1">
    <source>
        <dbReference type="PIRNR" id="PIRNR006386"/>
    </source>
</evidence>
<proteinExistence type="inferred from homology"/>
<evidence type="ECO:0000313" key="4">
    <source>
        <dbReference type="EMBL" id="PQM29100.1"/>
    </source>
</evidence>
<reference evidence="5" key="1">
    <citation type="submission" date="2017-11" db="EMBL/GenBank/DDBJ databases">
        <title>The complete genome sequence of Sphingopyxis pomeranensis sp. nov. strain WS5A3p.</title>
        <authorList>
            <person name="Kaminski M.A."/>
        </authorList>
    </citation>
    <scope>NUCLEOTIDE SEQUENCE [LARGE SCALE GENOMIC DNA]</scope>
    <source>
        <strain evidence="5">WS5A3p</strain>
    </source>
</reference>
<name>A0A2S8B9U9_9SPHN</name>
<accession>A0A2S8B9U9</accession>
<dbReference type="InterPro" id="IPR051924">
    <property type="entry name" value="GST_Kappa/NadH"/>
</dbReference>
<comment type="similarity">
    <text evidence="1">Belongs to the GST superfamily. NadH family.</text>
</comment>
<feature type="domain" description="DSBA-like thioredoxin" evidence="3">
    <location>
        <begin position="18"/>
        <end position="206"/>
    </location>
</feature>